<evidence type="ECO:0000256" key="1">
    <source>
        <dbReference type="SAM" id="MobiDB-lite"/>
    </source>
</evidence>
<accession>A0A2I1GT45</accession>
<feature type="region of interest" description="Disordered" evidence="1">
    <location>
        <begin position="1"/>
        <end position="96"/>
    </location>
</feature>
<gene>
    <name evidence="2" type="ORF">RhiirA4_528630</name>
</gene>
<dbReference type="Proteomes" id="UP000234323">
    <property type="component" value="Unassembled WGS sequence"/>
</dbReference>
<dbReference type="VEuPathDB" id="FungiDB:RhiirFUN_025242"/>
<dbReference type="VEuPathDB" id="FungiDB:RhiirFUN_025249"/>
<dbReference type="VEuPathDB" id="FungiDB:FUN_011705"/>
<sequence length="366" mass="42268">MSSMNNFNNSMPDALSPSKAIMGSGHDMGMHHRDGEEEHGDPIYLQKNSTAIQEEEKEENEGKKEEKIKEKGESNEEEKGINEEKKKKKGKRSCGTRDIFMSASGSVNKLDEHIRTNQQLHDTSNMHKHVLNNKLQKNNSSLLRDICHSPENSGQNSLGYDSKEQQFISFPSKLRWNDMSKSGDVGLWELCENKSLDPLNQIETQYSDQYTLNQCENKANQAILPELHKLPDYLCEQLDKNNRFGVHQVTNKDSLGSIDAEYTEFLNETFGITGIQPVFIDHSGFVIWLLDKVGNMYQWNEMQRSLRYMGKDLIDGLTNHFIYPEKLCEVMEDTGELIPIEEFKRKMEEKAKRMWDNRIILKNIIN</sequence>
<evidence type="ECO:0000313" key="3">
    <source>
        <dbReference type="Proteomes" id="UP000234323"/>
    </source>
</evidence>
<keyword evidence="3" id="KW-1185">Reference proteome</keyword>
<dbReference type="VEuPathDB" id="FungiDB:RhiirA1_425724"/>
<organism evidence="2 3">
    <name type="scientific">Rhizophagus irregularis</name>
    <dbReference type="NCBI Taxonomy" id="588596"/>
    <lineage>
        <taxon>Eukaryota</taxon>
        <taxon>Fungi</taxon>
        <taxon>Fungi incertae sedis</taxon>
        <taxon>Mucoromycota</taxon>
        <taxon>Glomeromycotina</taxon>
        <taxon>Glomeromycetes</taxon>
        <taxon>Glomerales</taxon>
        <taxon>Glomeraceae</taxon>
        <taxon>Rhizophagus</taxon>
    </lineage>
</organism>
<dbReference type="EMBL" id="LLXI01000788">
    <property type="protein sequence ID" value="PKY49823.1"/>
    <property type="molecule type" value="Genomic_DNA"/>
</dbReference>
<dbReference type="AlphaFoldDB" id="A0A2I1GT45"/>
<dbReference type="VEuPathDB" id="FungiDB:RhiirA1_457642"/>
<evidence type="ECO:0000313" key="2">
    <source>
        <dbReference type="EMBL" id="PKY49823.1"/>
    </source>
</evidence>
<name>A0A2I1GT45_9GLOM</name>
<proteinExistence type="predicted"/>
<dbReference type="VEuPathDB" id="FungiDB:FUN_022767"/>
<feature type="compositionally biased region" description="Basic and acidic residues" evidence="1">
    <location>
        <begin position="60"/>
        <end position="85"/>
    </location>
</feature>
<protein>
    <submittedName>
        <fullName evidence="2">Uncharacterized protein</fullName>
    </submittedName>
</protein>
<feature type="compositionally biased region" description="Low complexity" evidence="1">
    <location>
        <begin position="1"/>
        <end position="11"/>
    </location>
</feature>
<reference evidence="2 3" key="1">
    <citation type="submission" date="2015-10" db="EMBL/GenBank/DDBJ databases">
        <title>Genome analyses suggest a sexual origin of heterokaryosis in a supposedly ancient asexual fungus.</title>
        <authorList>
            <person name="Ropars J."/>
            <person name="Sedzielewska K."/>
            <person name="Noel J."/>
            <person name="Charron P."/>
            <person name="Farinelli L."/>
            <person name="Marton T."/>
            <person name="Kruger M."/>
            <person name="Pelin A."/>
            <person name="Brachmann A."/>
            <person name="Corradi N."/>
        </authorList>
    </citation>
    <scope>NUCLEOTIDE SEQUENCE [LARGE SCALE GENOMIC DNA]</scope>
    <source>
        <strain evidence="2 3">A4</strain>
    </source>
</reference>
<comment type="caution">
    <text evidence="2">The sequence shown here is derived from an EMBL/GenBank/DDBJ whole genome shotgun (WGS) entry which is preliminary data.</text>
</comment>